<evidence type="ECO:0000313" key="3">
    <source>
        <dbReference type="Proteomes" id="UP000596661"/>
    </source>
</evidence>
<reference evidence="2" key="2">
    <citation type="submission" date="2021-03" db="UniProtKB">
        <authorList>
            <consortium name="EnsemblPlants"/>
        </authorList>
    </citation>
    <scope>IDENTIFICATION</scope>
</reference>
<dbReference type="Proteomes" id="UP000596661">
    <property type="component" value="Chromosome 8"/>
</dbReference>
<accession>A0A803QBB4</accession>
<evidence type="ECO:0000313" key="2">
    <source>
        <dbReference type="EnsemblPlants" id="cds.evm.model.08.458"/>
    </source>
</evidence>
<dbReference type="Gramene" id="evm.model.08.458">
    <property type="protein sequence ID" value="cds.evm.model.08.458"/>
    <property type="gene ID" value="evm.TU.08.458"/>
</dbReference>
<evidence type="ECO:0000259" key="1">
    <source>
        <dbReference type="Pfam" id="PF00078"/>
    </source>
</evidence>
<dbReference type="EnsemblPlants" id="evm.model.08.458">
    <property type="protein sequence ID" value="cds.evm.model.08.458"/>
    <property type="gene ID" value="evm.TU.08.458"/>
</dbReference>
<protein>
    <recommendedName>
        <fullName evidence="1">Reverse transcriptase domain-containing protein</fullName>
    </recommendedName>
</protein>
<dbReference type="AlphaFoldDB" id="A0A803QBB4"/>
<dbReference type="PANTHER" id="PTHR46890">
    <property type="entry name" value="NON-LTR RETROLELEMENT REVERSE TRANSCRIPTASE-LIKE PROTEIN-RELATED"/>
    <property type="match status" value="1"/>
</dbReference>
<dbReference type="EMBL" id="UZAU01000683">
    <property type="status" value="NOT_ANNOTATED_CDS"/>
    <property type="molecule type" value="Genomic_DNA"/>
</dbReference>
<keyword evidence="3" id="KW-1185">Reference proteome</keyword>
<proteinExistence type="predicted"/>
<dbReference type="InterPro" id="IPR000477">
    <property type="entry name" value="RT_dom"/>
</dbReference>
<organism evidence="2 3">
    <name type="scientific">Cannabis sativa</name>
    <name type="common">Hemp</name>
    <name type="synonym">Marijuana</name>
    <dbReference type="NCBI Taxonomy" id="3483"/>
    <lineage>
        <taxon>Eukaryota</taxon>
        <taxon>Viridiplantae</taxon>
        <taxon>Streptophyta</taxon>
        <taxon>Embryophyta</taxon>
        <taxon>Tracheophyta</taxon>
        <taxon>Spermatophyta</taxon>
        <taxon>Magnoliopsida</taxon>
        <taxon>eudicotyledons</taxon>
        <taxon>Gunneridae</taxon>
        <taxon>Pentapetalae</taxon>
        <taxon>rosids</taxon>
        <taxon>fabids</taxon>
        <taxon>Rosales</taxon>
        <taxon>Cannabaceae</taxon>
        <taxon>Cannabis</taxon>
    </lineage>
</organism>
<name>A0A803QBB4_CANSA</name>
<sequence length="284" mass="31980">MQKLPTGSRDWKKECDIRRALNESLDRRALYWKQRAKISWLNEGDKYSKFFFLLATIRGRRNAIGSILNREDTWITRQDLIGKEYTDFLTGIFSGNDAGRVMNCESLIHDRLSDLENEDLVRIPSFDEIRKTLFAMGSSKAPGPDGIKKGRGGFFAIKIDLVKAYDKLSWKFVNHVMSCFGALDKFCNWVSQCISTSTLNVYLNGGPVGKIVPSCGLHQGDPLSLYLFIWAVEILSRLLEDALGRGSIKGIKLNRGSGPILSHIFFTDDLILVGRATMVEAKGF</sequence>
<dbReference type="PANTHER" id="PTHR46890:SF48">
    <property type="entry name" value="RNA-DIRECTED DNA POLYMERASE"/>
    <property type="match status" value="1"/>
</dbReference>
<reference evidence="2" key="1">
    <citation type="submission" date="2018-11" db="EMBL/GenBank/DDBJ databases">
        <authorList>
            <person name="Grassa J C."/>
        </authorList>
    </citation>
    <scope>NUCLEOTIDE SEQUENCE [LARGE SCALE GENOMIC DNA]</scope>
</reference>
<dbReference type="Pfam" id="PF00078">
    <property type="entry name" value="RVT_1"/>
    <property type="match status" value="1"/>
</dbReference>
<dbReference type="InterPro" id="IPR052343">
    <property type="entry name" value="Retrotransposon-Effector_Assoc"/>
</dbReference>
<dbReference type="OMA" id="WISIGDE"/>
<feature type="domain" description="Reverse transcriptase" evidence="1">
    <location>
        <begin position="105"/>
        <end position="274"/>
    </location>
</feature>